<dbReference type="Pfam" id="PF13190">
    <property type="entry name" value="PDGLE"/>
    <property type="match status" value="1"/>
</dbReference>
<reference evidence="8" key="1">
    <citation type="submission" date="2024-01" db="EMBL/GenBank/DDBJ databases">
        <title>Bank of Algae and Cyanobacteria of the Azores (BACA) strain genomes.</title>
        <authorList>
            <person name="Luz R."/>
            <person name="Cordeiro R."/>
            <person name="Fonseca A."/>
            <person name="Goncalves V."/>
        </authorList>
    </citation>
    <scope>NUCLEOTIDE SEQUENCE</scope>
    <source>
        <strain evidence="8">BACA0141</strain>
    </source>
</reference>
<evidence type="ECO:0000256" key="5">
    <source>
        <dbReference type="ARBA" id="ARBA00023136"/>
    </source>
</evidence>
<accession>A0AAW9PVH3</accession>
<evidence type="ECO:0000256" key="6">
    <source>
        <dbReference type="SAM" id="Phobius"/>
    </source>
</evidence>
<dbReference type="EMBL" id="JAZBJZ010000074">
    <property type="protein sequence ID" value="MEE3718362.1"/>
    <property type="molecule type" value="Genomic_DNA"/>
</dbReference>
<proteinExistence type="predicted"/>
<keyword evidence="9" id="KW-1185">Reference proteome</keyword>
<evidence type="ECO:0000256" key="3">
    <source>
        <dbReference type="ARBA" id="ARBA00022692"/>
    </source>
</evidence>
<dbReference type="GO" id="GO:0005886">
    <property type="term" value="C:plasma membrane"/>
    <property type="evidence" value="ECO:0007669"/>
    <property type="project" value="UniProtKB-SubCell"/>
</dbReference>
<dbReference type="Proteomes" id="UP001333818">
    <property type="component" value="Unassembled WGS sequence"/>
</dbReference>
<sequence>MKKNHIFALAGLGVALTIAIFLSPFASKDPDGLDRVSKDLKFEEKAAENTPAKQLPFRAVFEEYSVKGIPDEKVATAIAGLIGTLTTFGIALGIGKLTVRGKDATIAADRPDRPVE</sequence>
<feature type="transmembrane region" description="Helical" evidence="6">
    <location>
        <begin position="74"/>
        <end position="94"/>
    </location>
</feature>
<name>A0AAW9PVH3_9CYAN</name>
<dbReference type="RefSeq" id="WP_330484794.1">
    <property type="nucleotide sequence ID" value="NZ_JAZBJZ010000074.1"/>
</dbReference>
<evidence type="ECO:0000259" key="7">
    <source>
        <dbReference type="Pfam" id="PF13190"/>
    </source>
</evidence>
<keyword evidence="4 6" id="KW-1133">Transmembrane helix</keyword>
<organism evidence="8 9">
    <name type="scientific">Tumidithrix elongata BACA0141</name>
    <dbReference type="NCBI Taxonomy" id="2716417"/>
    <lineage>
        <taxon>Bacteria</taxon>
        <taxon>Bacillati</taxon>
        <taxon>Cyanobacteriota</taxon>
        <taxon>Cyanophyceae</taxon>
        <taxon>Pseudanabaenales</taxon>
        <taxon>Pseudanabaenaceae</taxon>
        <taxon>Tumidithrix</taxon>
        <taxon>Tumidithrix elongata</taxon>
    </lineage>
</organism>
<feature type="domain" description="PDGLE" evidence="7">
    <location>
        <begin position="7"/>
        <end position="98"/>
    </location>
</feature>
<evidence type="ECO:0000256" key="2">
    <source>
        <dbReference type="ARBA" id="ARBA00022475"/>
    </source>
</evidence>
<keyword evidence="2" id="KW-1003">Cell membrane</keyword>
<evidence type="ECO:0000256" key="4">
    <source>
        <dbReference type="ARBA" id="ARBA00022989"/>
    </source>
</evidence>
<keyword evidence="5 6" id="KW-0472">Membrane</keyword>
<gene>
    <name evidence="8" type="ORF">V2H45_16600</name>
</gene>
<comment type="subcellular location">
    <subcellularLocation>
        <location evidence="1">Cell membrane</location>
    </subcellularLocation>
</comment>
<protein>
    <submittedName>
        <fullName evidence="8">PDGLE domain-containing protein</fullName>
    </submittedName>
</protein>
<evidence type="ECO:0000256" key="1">
    <source>
        <dbReference type="ARBA" id="ARBA00004236"/>
    </source>
</evidence>
<dbReference type="AlphaFoldDB" id="A0AAW9PVH3"/>
<dbReference type="InterPro" id="IPR025937">
    <property type="entry name" value="PDGLE_dom"/>
</dbReference>
<evidence type="ECO:0000313" key="9">
    <source>
        <dbReference type="Proteomes" id="UP001333818"/>
    </source>
</evidence>
<evidence type="ECO:0000313" key="8">
    <source>
        <dbReference type="EMBL" id="MEE3718362.1"/>
    </source>
</evidence>
<comment type="caution">
    <text evidence="8">The sequence shown here is derived from an EMBL/GenBank/DDBJ whole genome shotgun (WGS) entry which is preliminary data.</text>
</comment>
<keyword evidence="3 6" id="KW-0812">Transmembrane</keyword>